<proteinExistence type="predicted"/>
<sequence>MREERASCLPWLESAAPAVRLPGGGGVLEQLLRSALDWLAGRGSHNAGPPC</sequence>
<reference evidence="1 2" key="1">
    <citation type="submission" date="2016-02" db="EMBL/GenBank/DDBJ databases">
        <title>Biosynthesis of antibiotic leucinostatins and their inhibition on Phytophthora in bio-control Purpureocillium lilacinum.</title>
        <authorList>
            <person name="Wang G."/>
            <person name="Liu Z."/>
            <person name="Lin R."/>
            <person name="Li E."/>
            <person name="Mao Z."/>
            <person name="Ling J."/>
            <person name="Yin W."/>
            <person name="Xie B."/>
        </authorList>
    </citation>
    <scope>NUCLEOTIDE SEQUENCE [LARGE SCALE GENOMIC DNA]</scope>
    <source>
        <strain evidence="1">PLFJ-1</strain>
    </source>
</reference>
<gene>
    <name evidence="1" type="ORF">VFPFJ_00175</name>
</gene>
<organism evidence="1 2">
    <name type="scientific">Purpureocillium lilacinum</name>
    <name type="common">Paecilomyces lilacinus</name>
    <dbReference type="NCBI Taxonomy" id="33203"/>
    <lineage>
        <taxon>Eukaryota</taxon>
        <taxon>Fungi</taxon>
        <taxon>Dikarya</taxon>
        <taxon>Ascomycota</taxon>
        <taxon>Pezizomycotina</taxon>
        <taxon>Sordariomycetes</taxon>
        <taxon>Hypocreomycetidae</taxon>
        <taxon>Hypocreales</taxon>
        <taxon>Ophiocordycipitaceae</taxon>
        <taxon>Purpureocillium</taxon>
    </lineage>
</organism>
<evidence type="ECO:0000313" key="1">
    <source>
        <dbReference type="EMBL" id="OAQ94067.1"/>
    </source>
</evidence>
<protein>
    <submittedName>
        <fullName evidence="1">Uncharacterized protein</fullName>
    </submittedName>
</protein>
<dbReference type="AlphaFoldDB" id="A0A179HUK9"/>
<comment type="caution">
    <text evidence="1">The sequence shown here is derived from an EMBL/GenBank/DDBJ whole genome shotgun (WGS) entry which is preliminary data.</text>
</comment>
<dbReference type="EMBL" id="LSBI01000001">
    <property type="protein sequence ID" value="OAQ94067.1"/>
    <property type="molecule type" value="Genomic_DNA"/>
</dbReference>
<dbReference type="Proteomes" id="UP000078340">
    <property type="component" value="Unassembled WGS sequence"/>
</dbReference>
<name>A0A179HUK9_PURLI</name>
<accession>A0A179HUK9</accession>
<evidence type="ECO:0000313" key="2">
    <source>
        <dbReference type="Proteomes" id="UP000078340"/>
    </source>
</evidence>